<sequence>MNFLRDGDGGESTNGFYFVTFNQDSTSLIVGTRNGYRIYSLNSAEDVELIYESPPEEICGVERLFSSSLISVVSVNAPRRLRICHFKKESEICAMNFANSILAVKFNRMRMVVCLEETLFIHNIRDMSNIHIIKDTPPNPRGICALSANQENCFLAYPGASHIGEVQIFDALHLQAKTMIPAHDSPLAAIAFNSSGTKIATASEKGTVIRVFSALDGDRLFEFRRGVKRCVSIFSLAFSPDSMYLCASSNTETVHIFKLEEASESARQPVATEESSPGGGGWMGYLSRAVTASASYLPSQVTEVFSQGRDFACVRLPSQGLRNICTLTVIQKLLRLIIVCEDGYLYIYNVDTTHGGDCVLVKQHWLDIDRTSTGGSLRPKGLPPVIGSPGSIGNPATDPSIPPSFSESEKRSELESAGHESPLFPPADISSGVCDLNLGDEREFPPIAHQMD</sequence>
<dbReference type="InterPro" id="IPR036322">
    <property type="entry name" value="WD40_repeat_dom_sf"/>
</dbReference>
<evidence type="ECO:0000256" key="4">
    <source>
        <dbReference type="ARBA" id="ARBA00023006"/>
    </source>
</evidence>
<feature type="compositionally biased region" description="Basic and acidic residues" evidence="8">
    <location>
        <begin position="407"/>
        <end position="418"/>
    </location>
</feature>
<comment type="similarity">
    <text evidence="7">Belongs to the WD repeat PROPPIN family.</text>
</comment>
<evidence type="ECO:0000313" key="9">
    <source>
        <dbReference type="EMBL" id="CAD7226737.1"/>
    </source>
</evidence>
<dbReference type="PANTHER" id="PTHR11227">
    <property type="entry name" value="WD-REPEAT PROTEIN INTERACTING WITH PHOSPHOINOSIDES WIPI -RELATED"/>
    <property type="match status" value="1"/>
</dbReference>
<evidence type="ECO:0000256" key="8">
    <source>
        <dbReference type="SAM" id="MobiDB-lite"/>
    </source>
</evidence>
<dbReference type="InterPro" id="IPR001680">
    <property type="entry name" value="WD40_rpt"/>
</dbReference>
<evidence type="ECO:0000256" key="2">
    <source>
        <dbReference type="ARBA" id="ARBA00022574"/>
    </source>
</evidence>
<proteinExistence type="inferred from homology"/>
<dbReference type="AlphaFoldDB" id="A0A7R8WAE0"/>
<accession>A0A7R8WAE0</accession>
<dbReference type="GO" id="GO:0006950">
    <property type="term" value="P:response to stress"/>
    <property type="evidence" value="ECO:0007669"/>
    <property type="project" value="UniProtKB-ARBA"/>
</dbReference>
<dbReference type="FunFam" id="2.130.10.10:FF:000145">
    <property type="entry name" value="WD repeat domain phosphoinositide-interacting protein 2"/>
    <property type="match status" value="1"/>
</dbReference>
<feature type="region of interest" description="Disordered" evidence="8">
    <location>
        <begin position="373"/>
        <end position="428"/>
    </location>
</feature>
<name>A0A7R8WAE0_9CRUS</name>
<keyword evidence="4" id="KW-0072">Autophagy</keyword>
<evidence type="ECO:0000256" key="3">
    <source>
        <dbReference type="ARBA" id="ARBA00022737"/>
    </source>
</evidence>
<dbReference type="InterPro" id="IPR015943">
    <property type="entry name" value="WD40/YVTN_repeat-like_dom_sf"/>
</dbReference>
<protein>
    <submittedName>
        <fullName evidence="9">Uncharacterized protein</fullName>
    </submittedName>
</protein>
<keyword evidence="2" id="KW-0853">WD repeat</keyword>
<dbReference type="GO" id="GO:0000407">
    <property type="term" value="C:phagophore assembly site"/>
    <property type="evidence" value="ECO:0007669"/>
    <property type="project" value="UniProtKB-ARBA"/>
</dbReference>
<dbReference type="SMART" id="SM00320">
    <property type="entry name" value="WD40"/>
    <property type="match status" value="3"/>
</dbReference>
<keyword evidence="6" id="KW-0472">Membrane</keyword>
<evidence type="ECO:0000256" key="5">
    <source>
        <dbReference type="ARBA" id="ARBA00023121"/>
    </source>
</evidence>
<comment type="subcellular location">
    <subcellularLocation>
        <location evidence="1">Endomembrane system</location>
        <topology evidence="1">Peripheral membrane protein</topology>
    </subcellularLocation>
</comment>
<keyword evidence="3" id="KW-0677">Repeat</keyword>
<dbReference type="GO" id="GO:0034497">
    <property type="term" value="P:protein localization to phagophore assembly site"/>
    <property type="evidence" value="ECO:0007669"/>
    <property type="project" value="UniProtKB-ARBA"/>
</dbReference>
<reference evidence="9" key="1">
    <citation type="submission" date="2020-11" db="EMBL/GenBank/DDBJ databases">
        <authorList>
            <person name="Tran Van P."/>
        </authorList>
    </citation>
    <scope>NUCLEOTIDE SEQUENCE</scope>
</reference>
<dbReference type="EMBL" id="OB660915">
    <property type="protein sequence ID" value="CAD7226737.1"/>
    <property type="molecule type" value="Genomic_DNA"/>
</dbReference>
<dbReference type="GO" id="GO:0032266">
    <property type="term" value="F:phosphatidylinositol-3-phosphate binding"/>
    <property type="evidence" value="ECO:0007669"/>
    <property type="project" value="UniProtKB-ARBA"/>
</dbReference>
<dbReference type="InterPro" id="IPR048720">
    <property type="entry name" value="PROPPIN"/>
</dbReference>
<gene>
    <name evidence="9" type="ORF">CTOB1V02_LOCUS4652</name>
</gene>
<evidence type="ECO:0000256" key="1">
    <source>
        <dbReference type="ARBA" id="ARBA00004184"/>
    </source>
</evidence>
<organism evidence="9">
    <name type="scientific">Cyprideis torosa</name>
    <dbReference type="NCBI Taxonomy" id="163714"/>
    <lineage>
        <taxon>Eukaryota</taxon>
        <taxon>Metazoa</taxon>
        <taxon>Ecdysozoa</taxon>
        <taxon>Arthropoda</taxon>
        <taxon>Crustacea</taxon>
        <taxon>Oligostraca</taxon>
        <taxon>Ostracoda</taxon>
        <taxon>Podocopa</taxon>
        <taxon>Podocopida</taxon>
        <taxon>Cytherocopina</taxon>
        <taxon>Cytheroidea</taxon>
        <taxon>Cytherideidae</taxon>
        <taxon>Cyprideis</taxon>
    </lineage>
</organism>
<dbReference type="SUPFAM" id="SSF50978">
    <property type="entry name" value="WD40 repeat-like"/>
    <property type="match status" value="1"/>
</dbReference>
<dbReference type="Pfam" id="PF21032">
    <property type="entry name" value="PROPPIN"/>
    <property type="match status" value="1"/>
</dbReference>
<evidence type="ECO:0000256" key="6">
    <source>
        <dbReference type="ARBA" id="ARBA00023136"/>
    </source>
</evidence>
<dbReference type="OrthoDB" id="1667587at2759"/>
<evidence type="ECO:0000256" key="7">
    <source>
        <dbReference type="ARBA" id="ARBA00025740"/>
    </source>
</evidence>
<keyword evidence="5" id="KW-0446">Lipid-binding</keyword>
<dbReference type="Gene3D" id="2.130.10.10">
    <property type="entry name" value="YVTN repeat-like/Quinoprotein amine dehydrogenase"/>
    <property type="match status" value="1"/>
</dbReference>
<dbReference type="GO" id="GO:0012505">
    <property type="term" value="C:endomembrane system"/>
    <property type="evidence" value="ECO:0007669"/>
    <property type="project" value="UniProtKB-SubCell"/>
</dbReference>